<reference evidence="2" key="1">
    <citation type="journal article" date="2020" name="Fungal Divers.">
        <title>Resolving the Mortierellaceae phylogeny through synthesis of multi-gene phylogenetics and phylogenomics.</title>
        <authorList>
            <person name="Vandepol N."/>
            <person name="Liber J."/>
            <person name="Desiro A."/>
            <person name="Na H."/>
            <person name="Kennedy M."/>
            <person name="Barry K."/>
            <person name="Grigoriev I.V."/>
            <person name="Miller A.N."/>
            <person name="O'Donnell K."/>
            <person name="Stajich J.E."/>
            <person name="Bonito G."/>
        </authorList>
    </citation>
    <scope>NUCLEOTIDE SEQUENCE</scope>
    <source>
        <strain evidence="2">MES-2147</strain>
    </source>
</reference>
<evidence type="ECO:0000313" key="2">
    <source>
        <dbReference type="EMBL" id="KAF9992244.1"/>
    </source>
</evidence>
<protein>
    <submittedName>
        <fullName evidence="2">Uncharacterized protein</fullName>
    </submittedName>
</protein>
<organism evidence="2 3">
    <name type="scientific">Modicella reniformis</name>
    <dbReference type="NCBI Taxonomy" id="1440133"/>
    <lineage>
        <taxon>Eukaryota</taxon>
        <taxon>Fungi</taxon>
        <taxon>Fungi incertae sedis</taxon>
        <taxon>Mucoromycota</taxon>
        <taxon>Mortierellomycotina</taxon>
        <taxon>Mortierellomycetes</taxon>
        <taxon>Mortierellales</taxon>
        <taxon>Mortierellaceae</taxon>
        <taxon>Modicella</taxon>
    </lineage>
</organism>
<feature type="compositionally biased region" description="Basic and acidic residues" evidence="1">
    <location>
        <begin position="35"/>
        <end position="47"/>
    </location>
</feature>
<comment type="caution">
    <text evidence="2">The sequence shown here is derived from an EMBL/GenBank/DDBJ whole genome shotgun (WGS) entry which is preliminary data.</text>
</comment>
<dbReference type="OrthoDB" id="2406887at2759"/>
<feature type="region of interest" description="Disordered" evidence="1">
    <location>
        <begin position="187"/>
        <end position="216"/>
    </location>
</feature>
<gene>
    <name evidence="2" type="ORF">BGZ65_012493</name>
</gene>
<feature type="compositionally biased region" description="Polar residues" evidence="1">
    <location>
        <begin position="132"/>
        <end position="142"/>
    </location>
</feature>
<name>A0A9P6SR57_9FUNG</name>
<sequence length="348" mass="38256">FEEKIDEALEYTKVIITGKLNLQKVTHNLSVPDKDLEMVREDEREATVDGGGGRRHGTSTGGNPASSRETRSRTPSPSSSSRKEPRRNRPRTPSPDISGKSRGTRSQSPSPSCSRRTTRSRSSSPAAYKQQAPVNNTSGNDQNIHHGNGDSFTHARRSRAGHIGASAKVGHVDSATAMARAKHKVLGGPPGSTPFGGEASVPSVSPTPEKLLRNEDGTPKYELGSDLWDKVYSCFYPSQFSASATVNKEWQVRIWHLPLWQEICEKAGLALPGSDLEKYGYKKPTYYRLAHENSDAICEQCFQSTRPSGSFGALPVRLVEAHVPTTIRICRDCRVDYYLEHSEPIPDN</sequence>
<feature type="compositionally biased region" description="Low complexity" evidence="1">
    <location>
        <begin position="104"/>
        <end position="125"/>
    </location>
</feature>
<feature type="region of interest" description="Disordered" evidence="1">
    <location>
        <begin position="35"/>
        <end position="154"/>
    </location>
</feature>
<keyword evidence="3" id="KW-1185">Reference proteome</keyword>
<dbReference type="EMBL" id="JAAAHW010002287">
    <property type="protein sequence ID" value="KAF9992244.1"/>
    <property type="molecule type" value="Genomic_DNA"/>
</dbReference>
<evidence type="ECO:0000313" key="3">
    <source>
        <dbReference type="Proteomes" id="UP000749646"/>
    </source>
</evidence>
<dbReference type="AlphaFoldDB" id="A0A9P6SR57"/>
<proteinExistence type="predicted"/>
<dbReference type="Proteomes" id="UP000749646">
    <property type="component" value="Unassembled WGS sequence"/>
</dbReference>
<feature type="non-terminal residue" evidence="2">
    <location>
        <position position="348"/>
    </location>
</feature>
<feature type="non-terminal residue" evidence="2">
    <location>
        <position position="1"/>
    </location>
</feature>
<accession>A0A9P6SR57</accession>
<evidence type="ECO:0000256" key="1">
    <source>
        <dbReference type="SAM" id="MobiDB-lite"/>
    </source>
</evidence>